<reference evidence="4 5" key="1">
    <citation type="journal article" date="2015" name="Genome Announc.">
        <title>Genome Assemblies of Three Soil-Associated Devosia species: D. insulae, D. limi, and D. soli.</title>
        <authorList>
            <person name="Hassan Y.I."/>
            <person name="Lepp D."/>
            <person name="Zhou T."/>
        </authorList>
    </citation>
    <scope>NUCLEOTIDE SEQUENCE [LARGE SCALE GENOMIC DNA]</scope>
    <source>
        <strain evidence="4 5">DS-56</strain>
    </source>
</reference>
<evidence type="ECO:0000256" key="2">
    <source>
        <dbReference type="ARBA" id="ARBA00023315"/>
    </source>
</evidence>
<dbReference type="EMBL" id="LAJE02000258">
    <property type="protein sequence ID" value="OEO29767.1"/>
    <property type="molecule type" value="Genomic_DNA"/>
</dbReference>
<feature type="domain" description="N-acetyltransferase" evidence="3">
    <location>
        <begin position="1"/>
        <end position="140"/>
    </location>
</feature>
<dbReference type="RefSeq" id="WP_069911001.1">
    <property type="nucleotide sequence ID" value="NZ_LAJE02000258.1"/>
</dbReference>
<dbReference type="PANTHER" id="PTHR43877:SF2">
    <property type="entry name" value="AMINOALKYLPHOSPHONATE N-ACETYLTRANSFERASE-RELATED"/>
    <property type="match status" value="1"/>
</dbReference>
<dbReference type="InterPro" id="IPR000182">
    <property type="entry name" value="GNAT_dom"/>
</dbReference>
<dbReference type="CDD" id="cd04301">
    <property type="entry name" value="NAT_SF"/>
    <property type="match status" value="1"/>
</dbReference>
<accession>A0A1E5XME1</accession>
<keyword evidence="1" id="KW-0808">Transferase</keyword>
<keyword evidence="5" id="KW-1185">Reference proteome</keyword>
<protein>
    <recommendedName>
        <fullName evidence="3">N-acetyltransferase domain-containing protein</fullName>
    </recommendedName>
</protein>
<dbReference type="PANTHER" id="PTHR43877">
    <property type="entry name" value="AMINOALKYLPHOSPHONATE N-ACETYLTRANSFERASE-RELATED-RELATED"/>
    <property type="match status" value="1"/>
</dbReference>
<dbReference type="InterPro" id="IPR050832">
    <property type="entry name" value="Bact_Acetyltransf"/>
</dbReference>
<name>A0A1E5XME1_9HYPH</name>
<dbReference type="InterPro" id="IPR016181">
    <property type="entry name" value="Acyl_CoA_acyltransferase"/>
</dbReference>
<dbReference type="Pfam" id="PF00583">
    <property type="entry name" value="Acetyltransf_1"/>
    <property type="match status" value="1"/>
</dbReference>
<dbReference type="PROSITE" id="PS51186">
    <property type="entry name" value="GNAT"/>
    <property type="match status" value="1"/>
</dbReference>
<sequence length="144" mass="15945">MEIALKLDPDKADVDAVLEPLRAYNREHMGGRTPLRQTVALHLKSPDGQIVGGLTGTVALDWLAIDLLHVDAAFRGQDHGTALMRQAEAYARERGLAGIWLDTFDFQARGFYEKLGYTVFGTIEGQPVGSRRYFLNKRLDGVSS</sequence>
<evidence type="ECO:0000259" key="3">
    <source>
        <dbReference type="PROSITE" id="PS51186"/>
    </source>
</evidence>
<organism evidence="4 5">
    <name type="scientific">Devosia insulae DS-56</name>
    <dbReference type="NCBI Taxonomy" id="1116389"/>
    <lineage>
        <taxon>Bacteria</taxon>
        <taxon>Pseudomonadati</taxon>
        <taxon>Pseudomonadota</taxon>
        <taxon>Alphaproteobacteria</taxon>
        <taxon>Hyphomicrobiales</taxon>
        <taxon>Devosiaceae</taxon>
        <taxon>Devosia</taxon>
    </lineage>
</organism>
<comment type="caution">
    <text evidence="4">The sequence shown here is derived from an EMBL/GenBank/DDBJ whole genome shotgun (WGS) entry which is preliminary data.</text>
</comment>
<proteinExistence type="predicted"/>
<dbReference type="GO" id="GO:0016747">
    <property type="term" value="F:acyltransferase activity, transferring groups other than amino-acyl groups"/>
    <property type="evidence" value="ECO:0007669"/>
    <property type="project" value="InterPro"/>
</dbReference>
<evidence type="ECO:0000256" key="1">
    <source>
        <dbReference type="ARBA" id="ARBA00022679"/>
    </source>
</evidence>
<dbReference type="SUPFAM" id="SSF55729">
    <property type="entry name" value="Acyl-CoA N-acyltransferases (Nat)"/>
    <property type="match status" value="1"/>
</dbReference>
<keyword evidence="2" id="KW-0012">Acyltransferase</keyword>
<dbReference type="AlphaFoldDB" id="A0A1E5XME1"/>
<dbReference type="Proteomes" id="UP000095463">
    <property type="component" value="Unassembled WGS sequence"/>
</dbReference>
<dbReference type="OrthoDB" id="9787920at2"/>
<evidence type="ECO:0000313" key="5">
    <source>
        <dbReference type="Proteomes" id="UP000095463"/>
    </source>
</evidence>
<gene>
    <name evidence="4" type="ORF">VW23_024230</name>
</gene>
<dbReference type="Gene3D" id="3.40.630.30">
    <property type="match status" value="1"/>
</dbReference>
<evidence type="ECO:0000313" key="4">
    <source>
        <dbReference type="EMBL" id="OEO29767.1"/>
    </source>
</evidence>